<accession>A0A8X6FHM5</accession>
<evidence type="ECO:0000313" key="1">
    <source>
        <dbReference type="EMBL" id="GFQ80408.1"/>
    </source>
</evidence>
<protein>
    <submittedName>
        <fullName evidence="1">Uncharacterized protein</fullName>
    </submittedName>
</protein>
<keyword evidence="2" id="KW-1185">Reference proteome</keyword>
<organism evidence="1 2">
    <name type="scientific">Trichonephila clavata</name>
    <name type="common">Joro spider</name>
    <name type="synonym">Nephila clavata</name>
    <dbReference type="NCBI Taxonomy" id="2740835"/>
    <lineage>
        <taxon>Eukaryota</taxon>
        <taxon>Metazoa</taxon>
        <taxon>Ecdysozoa</taxon>
        <taxon>Arthropoda</taxon>
        <taxon>Chelicerata</taxon>
        <taxon>Arachnida</taxon>
        <taxon>Araneae</taxon>
        <taxon>Araneomorphae</taxon>
        <taxon>Entelegynae</taxon>
        <taxon>Araneoidea</taxon>
        <taxon>Nephilidae</taxon>
        <taxon>Trichonephila</taxon>
    </lineage>
</organism>
<reference evidence="1" key="1">
    <citation type="submission" date="2020-07" db="EMBL/GenBank/DDBJ databases">
        <title>Multicomponent nature underlies the extraordinary mechanical properties of spider dragline silk.</title>
        <authorList>
            <person name="Kono N."/>
            <person name="Nakamura H."/>
            <person name="Mori M."/>
            <person name="Yoshida Y."/>
            <person name="Ohtoshi R."/>
            <person name="Malay A.D."/>
            <person name="Moran D.A.P."/>
            <person name="Tomita M."/>
            <person name="Numata K."/>
            <person name="Arakawa K."/>
        </authorList>
    </citation>
    <scope>NUCLEOTIDE SEQUENCE</scope>
</reference>
<dbReference type="Proteomes" id="UP000887116">
    <property type="component" value="Unassembled WGS sequence"/>
</dbReference>
<sequence>MSSKIDSRSSDSKLWKLVKNTNKEKEQFSTCNSERDAAGQPTQITNQRPMASLHVINLQAGLTFPLSIDPS</sequence>
<dbReference type="AlphaFoldDB" id="A0A8X6FHM5"/>
<evidence type="ECO:0000313" key="2">
    <source>
        <dbReference type="Proteomes" id="UP000887116"/>
    </source>
</evidence>
<comment type="caution">
    <text evidence="1">The sequence shown here is derived from an EMBL/GenBank/DDBJ whole genome shotgun (WGS) entry which is preliminary data.</text>
</comment>
<name>A0A8X6FHM5_TRICU</name>
<proteinExistence type="predicted"/>
<gene>
    <name evidence="1" type="ORF">TNCT_606231</name>
</gene>
<dbReference type="EMBL" id="BMAO01012295">
    <property type="protein sequence ID" value="GFQ80408.1"/>
    <property type="molecule type" value="Genomic_DNA"/>
</dbReference>